<keyword evidence="1" id="KW-0812">Transmembrane</keyword>
<dbReference type="Proteomes" id="UP000314987">
    <property type="component" value="Unassembled WGS sequence"/>
</dbReference>
<dbReference type="PANTHER" id="PTHR16247">
    <property type="entry name" value="RIKEN CDNA 9430015G10 GENE"/>
    <property type="match status" value="1"/>
</dbReference>
<dbReference type="Ensembl" id="ENSVURT00010035122.1">
    <property type="protein sequence ID" value="ENSVURP00010030841.1"/>
    <property type="gene ID" value="ENSVURG00010023598.1"/>
</dbReference>
<reference evidence="3" key="1">
    <citation type="submission" date="2018-12" db="EMBL/GenBank/DDBJ databases">
        <authorList>
            <person name="Yazar S."/>
        </authorList>
    </citation>
    <scope>NUCLEOTIDE SEQUENCE [LARGE SCALE GENOMIC DNA]</scope>
</reference>
<dbReference type="InterPro" id="IPR027888">
    <property type="entry name" value="DUF4501"/>
</dbReference>
<keyword evidence="1" id="KW-1133">Transmembrane helix</keyword>
<gene>
    <name evidence="2" type="primary">C1orf159</name>
</gene>
<dbReference type="AlphaFoldDB" id="A0A4X2M961"/>
<dbReference type="GeneTree" id="ENSGT00390000009794"/>
<dbReference type="STRING" id="29139.ENSVURP00010030841"/>
<evidence type="ECO:0000313" key="3">
    <source>
        <dbReference type="Proteomes" id="UP000314987"/>
    </source>
</evidence>
<proteinExistence type="predicted"/>
<protein>
    <submittedName>
        <fullName evidence="2">Chromosome 1 open reading frame 159</fullName>
    </submittedName>
</protein>
<accession>A0A4X2M961</accession>
<evidence type="ECO:0000256" key="1">
    <source>
        <dbReference type="SAM" id="Phobius"/>
    </source>
</evidence>
<organism evidence="2 3">
    <name type="scientific">Vombatus ursinus</name>
    <name type="common">Common wombat</name>
    <dbReference type="NCBI Taxonomy" id="29139"/>
    <lineage>
        <taxon>Eukaryota</taxon>
        <taxon>Metazoa</taxon>
        <taxon>Chordata</taxon>
        <taxon>Craniata</taxon>
        <taxon>Vertebrata</taxon>
        <taxon>Euteleostomi</taxon>
        <taxon>Mammalia</taxon>
        <taxon>Metatheria</taxon>
        <taxon>Diprotodontia</taxon>
        <taxon>Vombatidae</taxon>
        <taxon>Vombatus</taxon>
    </lineage>
</organism>
<sequence>MSSVSALDQVPQPQCCMDLMDVNVSCPGTDQCASGCYRRWNEDGTSSCVRCRNESLPVTGPYVVECRNLGNKEINFTSYRTTVTPLLQNLGGPQVAISLFLGTFFISSCLILSVALFFYFKRSSKLPHFFYRRNKASVLQPGETAAMIPPPNSSVRKPRYVRRDRSLPRPTTPTMISSVETRVSNV</sequence>
<keyword evidence="3" id="KW-1185">Reference proteome</keyword>
<name>A0A4X2M961_VOMUR</name>
<keyword evidence="1" id="KW-0472">Membrane</keyword>
<dbReference type="OMA" id="EKQRVNN"/>
<dbReference type="Pfam" id="PF14946">
    <property type="entry name" value="DUF4501"/>
    <property type="match status" value="1"/>
</dbReference>
<dbReference type="PANTHER" id="PTHR16247:SF0">
    <property type="entry name" value="RIKEN CDNA 9430015G10 GENE"/>
    <property type="match status" value="1"/>
</dbReference>
<reference evidence="2" key="2">
    <citation type="submission" date="2025-08" db="UniProtKB">
        <authorList>
            <consortium name="Ensembl"/>
        </authorList>
    </citation>
    <scope>IDENTIFICATION</scope>
</reference>
<evidence type="ECO:0000313" key="2">
    <source>
        <dbReference type="Ensembl" id="ENSVURP00010030841.1"/>
    </source>
</evidence>
<feature type="transmembrane region" description="Helical" evidence="1">
    <location>
        <begin position="95"/>
        <end position="120"/>
    </location>
</feature>
<reference evidence="2" key="3">
    <citation type="submission" date="2025-09" db="UniProtKB">
        <authorList>
            <consortium name="Ensembl"/>
        </authorList>
    </citation>
    <scope>IDENTIFICATION</scope>
</reference>